<feature type="transmembrane region" description="Helical" evidence="7">
    <location>
        <begin position="97"/>
        <end position="115"/>
    </location>
</feature>
<keyword evidence="3" id="KW-1003">Cell membrane</keyword>
<feature type="transmembrane region" description="Helical" evidence="7">
    <location>
        <begin position="324"/>
        <end position="343"/>
    </location>
</feature>
<feature type="transmembrane region" description="Helical" evidence="7">
    <location>
        <begin position="490"/>
        <end position="508"/>
    </location>
</feature>
<dbReference type="EMBL" id="DSVI01000006">
    <property type="protein sequence ID" value="HGT47384.1"/>
    <property type="molecule type" value="Genomic_DNA"/>
</dbReference>
<keyword evidence="2" id="KW-0813">Transport</keyword>
<feature type="transmembrane region" description="Helical" evidence="7">
    <location>
        <begin position="225"/>
        <end position="242"/>
    </location>
</feature>
<name>A0A832DJW6_9BACT</name>
<dbReference type="InterPro" id="IPR020846">
    <property type="entry name" value="MFS_dom"/>
</dbReference>
<feature type="transmembrane region" description="Helical" evidence="7">
    <location>
        <begin position="363"/>
        <end position="384"/>
    </location>
</feature>
<dbReference type="InterPro" id="IPR050171">
    <property type="entry name" value="MFS_Transporters"/>
</dbReference>
<keyword evidence="6 7" id="KW-0472">Membrane</keyword>
<feature type="transmembrane region" description="Helical" evidence="7">
    <location>
        <begin position="186"/>
        <end position="204"/>
    </location>
</feature>
<evidence type="ECO:0000259" key="8">
    <source>
        <dbReference type="PROSITE" id="PS50850"/>
    </source>
</evidence>
<feature type="transmembrane region" description="Helical" evidence="7">
    <location>
        <begin position="127"/>
        <end position="145"/>
    </location>
</feature>
<organism evidence="9">
    <name type="scientific">Ignavibacterium album</name>
    <dbReference type="NCBI Taxonomy" id="591197"/>
    <lineage>
        <taxon>Bacteria</taxon>
        <taxon>Pseudomonadati</taxon>
        <taxon>Ignavibacteriota</taxon>
        <taxon>Ignavibacteria</taxon>
        <taxon>Ignavibacteriales</taxon>
        <taxon>Ignavibacteriaceae</taxon>
        <taxon>Ignavibacterium</taxon>
    </lineage>
</organism>
<dbReference type="PANTHER" id="PTHR23517">
    <property type="entry name" value="RESISTANCE PROTEIN MDTM, PUTATIVE-RELATED-RELATED"/>
    <property type="match status" value="1"/>
</dbReference>
<dbReference type="InterPro" id="IPR036259">
    <property type="entry name" value="MFS_trans_sf"/>
</dbReference>
<keyword evidence="4 7" id="KW-0812">Transmembrane</keyword>
<dbReference type="Pfam" id="PF07690">
    <property type="entry name" value="MFS_1"/>
    <property type="match status" value="1"/>
</dbReference>
<dbReference type="GO" id="GO:0005886">
    <property type="term" value="C:plasma membrane"/>
    <property type="evidence" value="ECO:0007669"/>
    <property type="project" value="UniProtKB-SubCell"/>
</dbReference>
<evidence type="ECO:0000256" key="6">
    <source>
        <dbReference type="ARBA" id="ARBA00023136"/>
    </source>
</evidence>
<feature type="transmembrane region" description="Helical" evidence="7">
    <location>
        <begin position="34"/>
        <end position="55"/>
    </location>
</feature>
<protein>
    <submittedName>
        <fullName evidence="9">MFS transporter</fullName>
    </submittedName>
</protein>
<dbReference type="SUPFAM" id="SSF103473">
    <property type="entry name" value="MFS general substrate transporter"/>
    <property type="match status" value="2"/>
</dbReference>
<dbReference type="InterPro" id="IPR011701">
    <property type="entry name" value="MFS"/>
</dbReference>
<feature type="transmembrane region" description="Helical" evidence="7">
    <location>
        <begin position="254"/>
        <end position="274"/>
    </location>
</feature>
<evidence type="ECO:0000256" key="5">
    <source>
        <dbReference type="ARBA" id="ARBA00022989"/>
    </source>
</evidence>
<feature type="domain" description="Major facilitator superfamily (MFS) profile" evidence="8">
    <location>
        <begin position="1"/>
        <end position="278"/>
    </location>
</feature>
<feature type="transmembrane region" description="Helical" evidence="7">
    <location>
        <begin position="157"/>
        <end position="174"/>
    </location>
</feature>
<comment type="caution">
    <text evidence="9">The sequence shown here is derived from an EMBL/GenBank/DDBJ whole genome shotgun (WGS) entry which is preliminary data.</text>
</comment>
<proteinExistence type="predicted"/>
<reference evidence="9" key="1">
    <citation type="journal article" date="2020" name="mSystems">
        <title>Genome- and Community-Level Interaction Insights into Carbon Utilization and Element Cycling Functions of Hydrothermarchaeota in Hydrothermal Sediment.</title>
        <authorList>
            <person name="Zhou Z."/>
            <person name="Liu Y."/>
            <person name="Xu W."/>
            <person name="Pan J."/>
            <person name="Luo Z.H."/>
            <person name="Li M."/>
        </authorList>
    </citation>
    <scope>NUCLEOTIDE SEQUENCE [LARGE SCALE GENOMIC DNA]</scope>
    <source>
        <strain evidence="9">SpSt-500</strain>
    </source>
</reference>
<dbReference type="AlphaFoldDB" id="A0A832DJW6"/>
<evidence type="ECO:0000256" key="4">
    <source>
        <dbReference type="ARBA" id="ARBA00022692"/>
    </source>
</evidence>
<evidence type="ECO:0000256" key="2">
    <source>
        <dbReference type="ARBA" id="ARBA00022448"/>
    </source>
</evidence>
<dbReference type="GO" id="GO:0022857">
    <property type="term" value="F:transmembrane transporter activity"/>
    <property type="evidence" value="ECO:0007669"/>
    <property type="project" value="InterPro"/>
</dbReference>
<evidence type="ECO:0000313" key="9">
    <source>
        <dbReference type="EMBL" id="HGT47384.1"/>
    </source>
</evidence>
<comment type="subcellular location">
    <subcellularLocation>
        <location evidence="1">Cell membrane</location>
        <topology evidence="1">Multi-pass membrane protein</topology>
    </subcellularLocation>
</comment>
<evidence type="ECO:0000256" key="7">
    <source>
        <dbReference type="SAM" id="Phobius"/>
    </source>
</evidence>
<evidence type="ECO:0000256" key="1">
    <source>
        <dbReference type="ARBA" id="ARBA00004651"/>
    </source>
</evidence>
<evidence type="ECO:0000256" key="3">
    <source>
        <dbReference type="ARBA" id="ARBA00022475"/>
    </source>
</evidence>
<dbReference type="Gene3D" id="1.20.1250.20">
    <property type="entry name" value="MFS general substrate transporter like domains"/>
    <property type="match status" value="1"/>
</dbReference>
<sequence>MNDLIIVFIGLGLILYFFFILATARNAIFKGYNGFIWFLLSLVLPPIAYFVMLFLPSKQLKSKEQYTAFDNIVLELTQPFIDLAHTSRALLGVNISYVLEGLTYFGVLGLLAIYFNEYIGLNDIDAGRMVGVLTAGITLAMLFLGATVDWIGLRKSLLIALSLMLVGRIFLTIAPSTGQPGLWNSAHSIAMLGILFIILGYGIYQPACYAGVKQLTDEKTSAMGYAMLYALMNLGGFLPGIISPPVRKSFEITGVYWVYVALTVLGIAVVYFLITKKAMHDAISKKGEEYVKAQKEEKDEMSNMSTKEKMIFYFKNFPLRDLRFLYFIFILIFVQTLFAHNWLTIPQYTSRAFEGFVSDNFEFFVNLNPILIFVLTPMVAALTAKKNAYDMMIIGTFVMASPTFILALGPNINTLITYILIMTIGEAMWQPRFLQWVAEIAPKNMTGIYMGIGQFPWFLTKVITSLYSGWFLMQYCPADKPPSEMNTEMMWFIYGLIAIVSPIGLLLARKWMLKGFKVKHEE</sequence>
<feature type="transmembrane region" description="Helical" evidence="7">
    <location>
        <begin position="7"/>
        <end position="28"/>
    </location>
</feature>
<dbReference type="PANTHER" id="PTHR23517:SF3">
    <property type="entry name" value="INTEGRAL MEMBRANE TRANSPORT PROTEIN"/>
    <property type="match status" value="1"/>
</dbReference>
<accession>A0A832DJW6</accession>
<keyword evidence="5 7" id="KW-1133">Transmembrane helix</keyword>
<gene>
    <name evidence="9" type="ORF">ENS56_05080</name>
</gene>
<dbReference type="PROSITE" id="PS50850">
    <property type="entry name" value="MFS"/>
    <property type="match status" value="1"/>
</dbReference>